<dbReference type="InterPro" id="IPR001509">
    <property type="entry name" value="Epimerase_deHydtase"/>
</dbReference>
<dbReference type="Gene3D" id="3.40.50.720">
    <property type="entry name" value="NAD(P)-binding Rossmann-like Domain"/>
    <property type="match status" value="1"/>
</dbReference>
<feature type="domain" description="NAD-dependent epimerase/dehydratase" evidence="2">
    <location>
        <begin position="7"/>
        <end position="219"/>
    </location>
</feature>
<sequence>MKGKSRILVLGGSGFLGRFIIEDLKANTDLKLICGDIQPPADPDIEFIHYDLLDPRSSTLIREGRLDFIINCTGQVSRPSGLCFDLNSIGIKYLAEAIEGNETRLIHISSVAVYGSYSHNIKVNERQNPESVYGACKAFAEWQLNERVDKNRLIILRFPNLYGGSQPKGIINYLVKSFLNDESLTFNNDGSMIRNYLNIEDAASVFHQIIDDFTPGTFNLFSNDQYTIKQLISLCEKISGKHLPAIFTQDKPWENIAGFDRTEEQHYQFSFKENLEDYLKSQLK</sequence>
<dbReference type="CDD" id="cd08946">
    <property type="entry name" value="SDR_e"/>
    <property type="match status" value="1"/>
</dbReference>
<dbReference type="Proteomes" id="UP000658258">
    <property type="component" value="Unassembled WGS sequence"/>
</dbReference>
<proteinExistence type="inferred from homology"/>
<dbReference type="EMBL" id="BNAG01000001">
    <property type="protein sequence ID" value="GHE53505.1"/>
    <property type="molecule type" value="Genomic_DNA"/>
</dbReference>
<reference evidence="4" key="1">
    <citation type="journal article" date="2019" name="Int. J. Syst. Evol. Microbiol.">
        <title>The Global Catalogue of Microorganisms (GCM) 10K type strain sequencing project: providing services to taxonomists for standard genome sequencing and annotation.</title>
        <authorList>
            <consortium name="The Broad Institute Genomics Platform"/>
            <consortium name="The Broad Institute Genome Sequencing Center for Infectious Disease"/>
            <person name="Wu L."/>
            <person name="Ma J."/>
        </authorList>
    </citation>
    <scope>NUCLEOTIDE SEQUENCE [LARGE SCALE GENOMIC DNA]</scope>
    <source>
        <strain evidence="4">CGMCC 1.15111</strain>
    </source>
</reference>
<name>A0ABQ3I4P4_9BACT</name>
<evidence type="ECO:0000313" key="4">
    <source>
        <dbReference type="Proteomes" id="UP000658258"/>
    </source>
</evidence>
<evidence type="ECO:0000256" key="1">
    <source>
        <dbReference type="ARBA" id="ARBA00007637"/>
    </source>
</evidence>
<accession>A0ABQ3I4P4</accession>
<dbReference type="RefSeq" id="WP_189628610.1">
    <property type="nucleotide sequence ID" value="NZ_BNAG01000001.1"/>
</dbReference>
<keyword evidence="4" id="KW-1185">Reference proteome</keyword>
<dbReference type="InterPro" id="IPR036291">
    <property type="entry name" value="NAD(P)-bd_dom_sf"/>
</dbReference>
<organism evidence="3 4">
    <name type="scientific">Roseivirga thermotolerans</name>
    <dbReference type="NCBI Taxonomy" id="1758176"/>
    <lineage>
        <taxon>Bacteria</taxon>
        <taxon>Pseudomonadati</taxon>
        <taxon>Bacteroidota</taxon>
        <taxon>Cytophagia</taxon>
        <taxon>Cytophagales</taxon>
        <taxon>Roseivirgaceae</taxon>
        <taxon>Roseivirga</taxon>
    </lineage>
</organism>
<protein>
    <recommendedName>
        <fullName evidence="2">NAD-dependent epimerase/dehydratase domain-containing protein</fullName>
    </recommendedName>
</protein>
<evidence type="ECO:0000313" key="3">
    <source>
        <dbReference type="EMBL" id="GHE53505.1"/>
    </source>
</evidence>
<comment type="caution">
    <text evidence="3">The sequence shown here is derived from an EMBL/GenBank/DDBJ whole genome shotgun (WGS) entry which is preliminary data.</text>
</comment>
<evidence type="ECO:0000259" key="2">
    <source>
        <dbReference type="Pfam" id="PF01370"/>
    </source>
</evidence>
<dbReference type="Pfam" id="PF01370">
    <property type="entry name" value="Epimerase"/>
    <property type="match status" value="1"/>
</dbReference>
<gene>
    <name evidence="3" type="ORF">GCM10011340_05020</name>
</gene>
<dbReference type="PANTHER" id="PTHR43000">
    <property type="entry name" value="DTDP-D-GLUCOSE 4,6-DEHYDRATASE-RELATED"/>
    <property type="match status" value="1"/>
</dbReference>
<dbReference type="SUPFAM" id="SSF51735">
    <property type="entry name" value="NAD(P)-binding Rossmann-fold domains"/>
    <property type="match status" value="1"/>
</dbReference>
<comment type="similarity">
    <text evidence="1">Belongs to the NAD(P)-dependent epimerase/dehydratase family.</text>
</comment>